<sequence>MDQISLNSSQKLILTTLINKHQSNGSPVSARVIANEIDRAPGTIRNQMRMLATTGLVESVAGPKGGYKPTEAALTLLDRQHVDGTETITLASDYERVSATVDDIDFTNVHHPELCRAQIHFQHSIQHLEEGDAILVGPTPHSGLVVGGEIVALDTLSNVAIVDTVQLEAPVQNESA</sequence>
<dbReference type="GO" id="GO:0003677">
    <property type="term" value="F:DNA binding"/>
    <property type="evidence" value="ECO:0007669"/>
    <property type="project" value="InterPro"/>
</dbReference>
<dbReference type="PANTHER" id="PTHR33221:SF15">
    <property type="entry name" value="HTH-TYPE TRANSCRIPTIONAL REGULATOR YWGB-RELATED"/>
    <property type="match status" value="1"/>
</dbReference>
<dbReference type="GeneID" id="14403523"/>
<dbReference type="AlphaFoldDB" id="L0K0R7"/>
<dbReference type="Proteomes" id="UP000010878">
    <property type="component" value="Chromosome"/>
</dbReference>
<dbReference type="EMBL" id="CP003929">
    <property type="protein sequence ID" value="AGB38877.1"/>
    <property type="molecule type" value="Genomic_DNA"/>
</dbReference>
<dbReference type="Pfam" id="PF03444">
    <property type="entry name" value="WHD_HrcA"/>
    <property type="match status" value="1"/>
</dbReference>
<dbReference type="HOGENOM" id="CLU_1514568_0_0_2"/>
<name>L0K0R7_9EURY</name>
<dbReference type="SUPFAM" id="SSF46785">
    <property type="entry name" value="Winged helix' DNA-binding domain"/>
    <property type="match status" value="1"/>
</dbReference>
<dbReference type="eggNOG" id="arCOG00610">
    <property type="taxonomic scope" value="Archaea"/>
</dbReference>
<keyword evidence="3" id="KW-1185">Reference proteome</keyword>
<accession>L0K0R7</accession>
<evidence type="ECO:0000259" key="1">
    <source>
        <dbReference type="Pfam" id="PF03444"/>
    </source>
</evidence>
<protein>
    <submittedName>
        <fullName evidence="2">Putative transcriptional regulator, contains C-terminal CBS domains</fullName>
    </submittedName>
</protein>
<feature type="domain" description="Winged helix-turn-helix transcription repressor HrcA DNA-binding" evidence="1">
    <location>
        <begin position="6"/>
        <end position="81"/>
    </location>
</feature>
<proteinExistence type="predicted"/>
<dbReference type="KEGG" id="nou:Natoc_3136"/>
<dbReference type="PANTHER" id="PTHR33221">
    <property type="entry name" value="WINGED HELIX-TURN-HELIX TRANSCRIPTIONAL REGULATOR, RRF2 FAMILY"/>
    <property type="match status" value="1"/>
</dbReference>
<dbReference type="InterPro" id="IPR000944">
    <property type="entry name" value="Tscrpt_reg_Rrf2"/>
</dbReference>
<gene>
    <name evidence="2" type="ORF">Natoc_3136</name>
</gene>
<dbReference type="STRING" id="694430.Natoc_3136"/>
<dbReference type="Gene3D" id="1.10.10.10">
    <property type="entry name" value="Winged helix-like DNA-binding domain superfamily/Winged helix DNA-binding domain"/>
    <property type="match status" value="1"/>
</dbReference>
<evidence type="ECO:0000313" key="2">
    <source>
        <dbReference type="EMBL" id="AGB38877.1"/>
    </source>
</evidence>
<dbReference type="InterPro" id="IPR005104">
    <property type="entry name" value="WHTH_HrcA_DNA-bd"/>
</dbReference>
<dbReference type="InterPro" id="IPR036388">
    <property type="entry name" value="WH-like_DNA-bd_sf"/>
</dbReference>
<dbReference type="GO" id="GO:0003700">
    <property type="term" value="F:DNA-binding transcription factor activity"/>
    <property type="evidence" value="ECO:0007669"/>
    <property type="project" value="TreeGrafter"/>
</dbReference>
<organism evidence="2 3">
    <name type="scientific">Natronococcus occultus SP4</name>
    <dbReference type="NCBI Taxonomy" id="694430"/>
    <lineage>
        <taxon>Archaea</taxon>
        <taxon>Methanobacteriati</taxon>
        <taxon>Methanobacteriota</taxon>
        <taxon>Stenosarchaea group</taxon>
        <taxon>Halobacteria</taxon>
        <taxon>Halobacteriales</taxon>
        <taxon>Natrialbaceae</taxon>
        <taxon>Natronococcus</taxon>
    </lineage>
</organism>
<dbReference type="RefSeq" id="WP_015322316.1">
    <property type="nucleotide sequence ID" value="NC_019974.1"/>
</dbReference>
<dbReference type="InterPro" id="IPR036390">
    <property type="entry name" value="WH_DNA-bd_sf"/>
</dbReference>
<evidence type="ECO:0000313" key="3">
    <source>
        <dbReference type="Proteomes" id="UP000010878"/>
    </source>
</evidence>
<reference evidence="2 3" key="1">
    <citation type="submission" date="2012-11" db="EMBL/GenBank/DDBJ databases">
        <title>FINISHED of Natronococcus occultus SP4, DSM 3396.</title>
        <authorList>
            <consortium name="DOE Joint Genome Institute"/>
            <person name="Eisen J."/>
            <person name="Huntemann M."/>
            <person name="Wei C.-L."/>
            <person name="Han J."/>
            <person name="Detter J.C."/>
            <person name="Han C."/>
            <person name="Tapia R."/>
            <person name="Chen A."/>
            <person name="Kyrpides N."/>
            <person name="Mavromatis K."/>
            <person name="Markowitz V."/>
            <person name="Szeto E."/>
            <person name="Ivanova N."/>
            <person name="Mikhailova N."/>
            <person name="Ovchinnikova G."/>
            <person name="Pagani I."/>
            <person name="Pati A."/>
            <person name="Goodwin L."/>
            <person name="Nordberg H.P."/>
            <person name="Cantor M.N."/>
            <person name="Hua S.X."/>
            <person name="Woyke T."/>
            <person name="Eisen J."/>
            <person name="Klenk H.-P."/>
            <person name="Klenk H.-P."/>
        </authorList>
    </citation>
    <scope>NUCLEOTIDE SEQUENCE [LARGE SCALE GENOMIC DNA]</scope>
    <source>
        <strain evidence="2 3">SP4</strain>
    </source>
</reference>
<dbReference type="OrthoDB" id="64432at2157"/>
<dbReference type="GO" id="GO:0005829">
    <property type="term" value="C:cytosol"/>
    <property type="evidence" value="ECO:0007669"/>
    <property type="project" value="TreeGrafter"/>
</dbReference>